<dbReference type="PANTHER" id="PTHR47939:SF13">
    <property type="entry name" value="OS03G0201400 PROTEIN"/>
    <property type="match status" value="1"/>
</dbReference>
<organism evidence="4 5">
    <name type="scientific">Phaseolus coccineus</name>
    <name type="common">Scarlet runner bean</name>
    <name type="synonym">Phaseolus multiflorus</name>
    <dbReference type="NCBI Taxonomy" id="3886"/>
    <lineage>
        <taxon>Eukaryota</taxon>
        <taxon>Viridiplantae</taxon>
        <taxon>Streptophyta</taxon>
        <taxon>Embryophyta</taxon>
        <taxon>Tracheophyta</taxon>
        <taxon>Spermatophyta</taxon>
        <taxon>Magnoliopsida</taxon>
        <taxon>eudicotyledons</taxon>
        <taxon>Gunneridae</taxon>
        <taxon>Pentapetalae</taxon>
        <taxon>rosids</taxon>
        <taxon>fabids</taxon>
        <taxon>Fabales</taxon>
        <taxon>Fabaceae</taxon>
        <taxon>Papilionoideae</taxon>
        <taxon>50 kb inversion clade</taxon>
        <taxon>NPAAA clade</taxon>
        <taxon>indigoferoid/millettioid clade</taxon>
        <taxon>Phaseoleae</taxon>
        <taxon>Phaseolus</taxon>
    </lineage>
</organism>
<gene>
    <name evidence="4" type="ORF">VNO80_26723</name>
</gene>
<feature type="repeat" description="PPR" evidence="3">
    <location>
        <begin position="186"/>
        <end position="220"/>
    </location>
</feature>
<dbReference type="NCBIfam" id="TIGR00756">
    <property type="entry name" value="PPR"/>
    <property type="match status" value="2"/>
</dbReference>
<dbReference type="PROSITE" id="PS51375">
    <property type="entry name" value="PPR"/>
    <property type="match status" value="2"/>
</dbReference>
<dbReference type="Proteomes" id="UP001374584">
    <property type="component" value="Unassembled WGS sequence"/>
</dbReference>
<evidence type="ECO:0008006" key="6">
    <source>
        <dbReference type="Google" id="ProtNLM"/>
    </source>
</evidence>
<evidence type="ECO:0000256" key="3">
    <source>
        <dbReference type="PROSITE-ProRule" id="PRU00708"/>
    </source>
</evidence>
<dbReference type="Pfam" id="PF13041">
    <property type="entry name" value="PPR_2"/>
    <property type="match status" value="1"/>
</dbReference>
<dbReference type="EMBL" id="JAYMYR010000010">
    <property type="protein sequence ID" value="KAK7334954.1"/>
    <property type="molecule type" value="Genomic_DNA"/>
</dbReference>
<keyword evidence="5" id="KW-1185">Reference proteome</keyword>
<keyword evidence="2" id="KW-0677">Repeat</keyword>
<dbReference type="InterPro" id="IPR011990">
    <property type="entry name" value="TPR-like_helical_dom_sf"/>
</dbReference>
<dbReference type="InterPro" id="IPR002885">
    <property type="entry name" value="PPR_rpt"/>
</dbReference>
<evidence type="ECO:0000313" key="5">
    <source>
        <dbReference type="Proteomes" id="UP001374584"/>
    </source>
</evidence>
<comment type="similarity">
    <text evidence="1">Belongs to the PPR family. P subfamily.</text>
</comment>
<dbReference type="PANTHER" id="PTHR47939">
    <property type="entry name" value="MEMBRANE-ASSOCIATED SALT-INDUCIBLE PROTEIN-LIKE"/>
    <property type="match status" value="1"/>
</dbReference>
<comment type="caution">
    <text evidence="4">The sequence shown here is derived from an EMBL/GenBank/DDBJ whole genome shotgun (WGS) entry which is preliminary data.</text>
</comment>
<dbReference type="Pfam" id="PF01535">
    <property type="entry name" value="PPR"/>
    <property type="match status" value="2"/>
</dbReference>
<protein>
    <recommendedName>
        <fullName evidence="6">Pentatricopeptide repeat-containing protein</fullName>
    </recommendedName>
</protein>
<evidence type="ECO:0000313" key="4">
    <source>
        <dbReference type="EMBL" id="KAK7334954.1"/>
    </source>
</evidence>
<evidence type="ECO:0000256" key="1">
    <source>
        <dbReference type="ARBA" id="ARBA00007626"/>
    </source>
</evidence>
<sequence>MLSFRVTKDYYTPFCSFVHILNKNFSFGSESAHFSLNKGFSRVSASTQIAIAPKDTVFNLPKWRGVKNDSRAKELRVYDAFLHLEYLVGKGQKPEVTQATQLLYDLCKFNKARKAVKVMDMMVYSGIMPDAASYTYFQMLYEMTKYGFTPDSFTQSSMIRGMCREGMLDEDLKIFRILEENDHIPNIDNYSALILGFCKARRTDMSIEIFLMMVNKGCVPNENTYTILVEGLAFEEETDLAADLLKELCGK</sequence>
<reference evidence="4 5" key="1">
    <citation type="submission" date="2024-01" db="EMBL/GenBank/DDBJ databases">
        <title>The genomes of 5 underutilized Papilionoideae crops provide insights into root nodulation and disease resistanc.</title>
        <authorList>
            <person name="Jiang F."/>
        </authorList>
    </citation>
    <scope>NUCLEOTIDE SEQUENCE [LARGE SCALE GENOMIC DNA]</scope>
    <source>
        <strain evidence="4">JINMINGXINNONG_FW02</strain>
        <tissue evidence="4">Leaves</tissue>
    </source>
</reference>
<evidence type="ECO:0000256" key="2">
    <source>
        <dbReference type="ARBA" id="ARBA00022737"/>
    </source>
</evidence>
<dbReference type="InterPro" id="IPR050667">
    <property type="entry name" value="PPR-containing_protein"/>
</dbReference>
<dbReference type="AlphaFoldDB" id="A0AAN9QGZ3"/>
<feature type="repeat" description="PPR" evidence="3">
    <location>
        <begin position="151"/>
        <end position="185"/>
    </location>
</feature>
<accession>A0AAN9QGZ3</accession>
<proteinExistence type="inferred from homology"/>
<dbReference type="Gene3D" id="1.25.40.10">
    <property type="entry name" value="Tetratricopeptide repeat domain"/>
    <property type="match status" value="1"/>
</dbReference>
<name>A0AAN9QGZ3_PHACN</name>